<dbReference type="Proteomes" id="UP000595564">
    <property type="component" value="Chromosome"/>
</dbReference>
<dbReference type="PIRSF" id="PIRSF019169">
    <property type="entry name" value="PilM"/>
    <property type="match status" value="1"/>
</dbReference>
<proteinExistence type="predicted"/>
<gene>
    <name evidence="1" type="ORF">TTHT_1332</name>
</gene>
<dbReference type="AlphaFoldDB" id="A0A7R6PR71"/>
<reference evidence="1 2" key="1">
    <citation type="journal article" date="2012" name="Extremophiles">
        <title>Thermotomaculum hydrothermale gen. nov., sp. nov., a novel heterotrophic thermophile within the phylum Acidobacteria from a deep-sea hydrothermal vent chimney in the Southern Okinawa Trough.</title>
        <authorList>
            <person name="Izumi H."/>
            <person name="Nunoura T."/>
            <person name="Miyazaki M."/>
            <person name="Mino S."/>
            <person name="Toki T."/>
            <person name="Takai K."/>
            <person name="Sako Y."/>
            <person name="Sawabe T."/>
            <person name="Nakagawa S."/>
        </authorList>
    </citation>
    <scope>NUCLEOTIDE SEQUENCE [LARGE SCALE GENOMIC DNA]</scope>
    <source>
        <strain evidence="1 2">AC55</strain>
    </source>
</reference>
<keyword evidence="2" id="KW-1185">Reference proteome</keyword>
<dbReference type="SUPFAM" id="SSF53067">
    <property type="entry name" value="Actin-like ATPase domain"/>
    <property type="match status" value="2"/>
</dbReference>
<dbReference type="KEGG" id="thyd:TTHT_1332"/>
<dbReference type="PANTHER" id="PTHR32432:SF3">
    <property type="entry name" value="ETHANOLAMINE UTILIZATION PROTEIN EUTJ"/>
    <property type="match status" value="1"/>
</dbReference>
<dbReference type="InterPro" id="IPR005883">
    <property type="entry name" value="PilM"/>
</dbReference>
<dbReference type="EMBL" id="AP017470">
    <property type="protein sequence ID" value="BBB32846.1"/>
    <property type="molecule type" value="Genomic_DNA"/>
</dbReference>
<dbReference type="Pfam" id="PF11104">
    <property type="entry name" value="PilM_2"/>
    <property type="match status" value="1"/>
</dbReference>
<evidence type="ECO:0000313" key="2">
    <source>
        <dbReference type="Proteomes" id="UP000595564"/>
    </source>
</evidence>
<dbReference type="Gene3D" id="3.30.420.40">
    <property type="match status" value="2"/>
</dbReference>
<name>A0A7R6PR71_9BACT</name>
<dbReference type="InterPro" id="IPR050696">
    <property type="entry name" value="FtsA/MreB"/>
</dbReference>
<dbReference type="InterPro" id="IPR043129">
    <property type="entry name" value="ATPase_NBD"/>
</dbReference>
<dbReference type="CDD" id="cd24049">
    <property type="entry name" value="ASKHA_NBD_PilM"/>
    <property type="match status" value="1"/>
</dbReference>
<dbReference type="Gene3D" id="3.30.1490.300">
    <property type="match status" value="1"/>
</dbReference>
<protein>
    <submittedName>
        <fullName evidence="1">Type IV pilus assembly protein PilM</fullName>
    </submittedName>
</protein>
<dbReference type="PANTHER" id="PTHR32432">
    <property type="entry name" value="CELL DIVISION PROTEIN FTSA-RELATED"/>
    <property type="match status" value="1"/>
</dbReference>
<organism evidence="1 2">
    <name type="scientific">Thermotomaculum hydrothermale</name>
    <dbReference type="NCBI Taxonomy" id="981385"/>
    <lineage>
        <taxon>Bacteria</taxon>
        <taxon>Pseudomonadati</taxon>
        <taxon>Acidobacteriota</taxon>
        <taxon>Holophagae</taxon>
        <taxon>Thermotomaculales</taxon>
        <taxon>Thermotomaculaceae</taxon>
        <taxon>Thermotomaculum</taxon>
    </lineage>
</organism>
<sequence length="337" mass="37555">MISKFFKKRNCVAIELGYSAIKGVRLCSVDSVNIDNCAIIPLKSSTSYPYEEPVLVMPALTSIRDKLKAKGTKVNLCINMSHVTVREIRVPVVPEDELIEVVKWELKKVIDYDPEEYNIDYKILGVTENEAVQKYLVKVYLARKSVLKQYVSLIEHADMGVDVITIPPFALKALCKKLWGSLDNNVAMLDLGAKVSSLSIVKNNMVRFERQLRFSGFELEDILQKEGIEFASLSELYLGYSIGDDTLLDRATKEALDILIDELAKSFGYYNSVIKGGTVQKLFLTGGLANIRGLDKYVETHLGVEVDLLNPLNKLKCGDVSIDPLRISVALGTGLLL</sequence>
<evidence type="ECO:0000313" key="1">
    <source>
        <dbReference type="EMBL" id="BBB32846.1"/>
    </source>
</evidence>
<accession>A0A7R6PR71</accession>